<organism evidence="2 3">
    <name type="scientific">Bimuria novae-zelandiae CBS 107.79</name>
    <dbReference type="NCBI Taxonomy" id="1447943"/>
    <lineage>
        <taxon>Eukaryota</taxon>
        <taxon>Fungi</taxon>
        <taxon>Dikarya</taxon>
        <taxon>Ascomycota</taxon>
        <taxon>Pezizomycotina</taxon>
        <taxon>Dothideomycetes</taxon>
        <taxon>Pleosporomycetidae</taxon>
        <taxon>Pleosporales</taxon>
        <taxon>Massarineae</taxon>
        <taxon>Didymosphaeriaceae</taxon>
        <taxon>Bimuria</taxon>
    </lineage>
</organism>
<reference evidence="2" key="1">
    <citation type="journal article" date="2020" name="Stud. Mycol.">
        <title>101 Dothideomycetes genomes: a test case for predicting lifestyles and emergence of pathogens.</title>
        <authorList>
            <person name="Haridas S."/>
            <person name="Albert R."/>
            <person name="Binder M."/>
            <person name="Bloem J."/>
            <person name="Labutti K."/>
            <person name="Salamov A."/>
            <person name="Andreopoulos B."/>
            <person name="Baker S."/>
            <person name="Barry K."/>
            <person name="Bills G."/>
            <person name="Bluhm B."/>
            <person name="Cannon C."/>
            <person name="Castanera R."/>
            <person name="Culley D."/>
            <person name="Daum C."/>
            <person name="Ezra D."/>
            <person name="Gonzalez J."/>
            <person name="Henrissat B."/>
            <person name="Kuo A."/>
            <person name="Liang C."/>
            <person name="Lipzen A."/>
            <person name="Lutzoni F."/>
            <person name="Magnuson J."/>
            <person name="Mondo S."/>
            <person name="Nolan M."/>
            <person name="Ohm R."/>
            <person name="Pangilinan J."/>
            <person name="Park H.-J."/>
            <person name="Ramirez L."/>
            <person name="Alfaro M."/>
            <person name="Sun H."/>
            <person name="Tritt A."/>
            <person name="Yoshinaga Y."/>
            <person name="Zwiers L.-H."/>
            <person name="Turgeon B."/>
            <person name="Goodwin S."/>
            <person name="Spatafora J."/>
            <person name="Crous P."/>
            <person name="Grigoriev I."/>
        </authorList>
    </citation>
    <scope>NUCLEOTIDE SEQUENCE</scope>
    <source>
        <strain evidence="2">CBS 107.79</strain>
    </source>
</reference>
<dbReference type="OrthoDB" id="5242705at2759"/>
<evidence type="ECO:0000256" key="1">
    <source>
        <dbReference type="SAM" id="Phobius"/>
    </source>
</evidence>
<dbReference type="PANTHER" id="PTHR35394:SF5">
    <property type="entry name" value="DUF3176 DOMAIN-CONTAINING PROTEIN"/>
    <property type="match status" value="1"/>
</dbReference>
<gene>
    <name evidence="2" type="ORF">BU23DRAFT_460234</name>
</gene>
<dbReference type="AlphaFoldDB" id="A0A6A5VCN0"/>
<name>A0A6A5VCN0_9PLEO</name>
<keyword evidence="1" id="KW-0472">Membrane</keyword>
<sequence length="434" mass="48341">LDQAMSATSYLYFYDNGTMPVTSSNDNGISPPIPLSCPSTNCTWPKHESLGVCNRCADVTDRLEFRSPVALDDLSNWDYPNGTACGWYLMADNPILMTGYNNEPHTNHTGEVLVSRSQPLYDIWTREPISGHAAKLNDTRNPLSHFVVVSGGDVIQVRQNATPIAHECILSWCVKTMQSAVFEGAYTENITDIVFNKTLGPDPWTVTVEENVGFYMIYNENITIHGNSGFEFALSNETHNNILTIFDDNFPSTYTVTNTTNMSQATLRVQEYKTSGYRSRNEPYNPFLYDNITKHLDNLATDFTNIVRSAKSSIEMIPGPASDLVSVVEVRWEWLSLPLALLIFSFLFLVATIIRSSMAQDVGVWKTSAIATLLYGLPDDVREKVTSAKDQGTPRANAKRTKVKWLPGVGWRLSAASAFSPSSLRSRHTPPQPE</sequence>
<dbReference type="Proteomes" id="UP000800036">
    <property type="component" value="Unassembled WGS sequence"/>
</dbReference>
<dbReference type="PANTHER" id="PTHR35394">
    <property type="entry name" value="DUF3176 DOMAIN-CONTAINING PROTEIN"/>
    <property type="match status" value="1"/>
</dbReference>
<keyword evidence="1" id="KW-1133">Transmembrane helix</keyword>
<evidence type="ECO:0000313" key="2">
    <source>
        <dbReference type="EMBL" id="KAF1974851.1"/>
    </source>
</evidence>
<feature type="non-terminal residue" evidence="2">
    <location>
        <position position="1"/>
    </location>
</feature>
<proteinExistence type="predicted"/>
<dbReference type="EMBL" id="ML976673">
    <property type="protein sequence ID" value="KAF1974851.1"/>
    <property type="molecule type" value="Genomic_DNA"/>
</dbReference>
<keyword evidence="3" id="KW-1185">Reference proteome</keyword>
<evidence type="ECO:0000313" key="3">
    <source>
        <dbReference type="Proteomes" id="UP000800036"/>
    </source>
</evidence>
<feature type="transmembrane region" description="Helical" evidence="1">
    <location>
        <begin position="334"/>
        <end position="354"/>
    </location>
</feature>
<keyword evidence="1" id="KW-0812">Transmembrane</keyword>
<protein>
    <submittedName>
        <fullName evidence="2">Uncharacterized protein</fullName>
    </submittedName>
</protein>
<accession>A0A6A5VCN0</accession>